<protein>
    <submittedName>
        <fullName evidence="2">Unannotated protein</fullName>
    </submittedName>
</protein>
<dbReference type="InterPro" id="IPR025997">
    <property type="entry name" value="SBP_2_dom"/>
</dbReference>
<feature type="domain" description="Periplasmic binding protein" evidence="1">
    <location>
        <begin position="113"/>
        <end position="360"/>
    </location>
</feature>
<organism evidence="2">
    <name type="scientific">freshwater metagenome</name>
    <dbReference type="NCBI Taxonomy" id="449393"/>
    <lineage>
        <taxon>unclassified sequences</taxon>
        <taxon>metagenomes</taxon>
        <taxon>ecological metagenomes</taxon>
    </lineage>
</organism>
<dbReference type="EMBL" id="CAEZYY010000049">
    <property type="protein sequence ID" value="CAB4769251.1"/>
    <property type="molecule type" value="Genomic_DNA"/>
</dbReference>
<name>A0A6J6VAC9_9ZZZZ</name>
<proteinExistence type="predicted"/>
<dbReference type="SUPFAM" id="SSF53822">
    <property type="entry name" value="Periplasmic binding protein-like I"/>
    <property type="match status" value="1"/>
</dbReference>
<dbReference type="InterPro" id="IPR028082">
    <property type="entry name" value="Peripla_BP_I"/>
</dbReference>
<dbReference type="Gene3D" id="3.40.50.2300">
    <property type="match status" value="2"/>
</dbReference>
<dbReference type="AlphaFoldDB" id="A0A6J6VAC9"/>
<evidence type="ECO:0000313" key="2">
    <source>
        <dbReference type="EMBL" id="CAB4769251.1"/>
    </source>
</evidence>
<dbReference type="PROSITE" id="PS51257">
    <property type="entry name" value="PROKAR_LIPOPROTEIN"/>
    <property type="match status" value="1"/>
</dbReference>
<dbReference type="EMBL" id="CAFBLR010000152">
    <property type="protein sequence ID" value="CAB4881511.1"/>
    <property type="molecule type" value="Genomic_DNA"/>
</dbReference>
<accession>A0A6J6VAC9</accession>
<dbReference type="Pfam" id="PF13407">
    <property type="entry name" value="Peripla_BP_4"/>
    <property type="match status" value="1"/>
</dbReference>
<evidence type="ECO:0000313" key="3">
    <source>
        <dbReference type="EMBL" id="CAB4881511.1"/>
    </source>
</evidence>
<evidence type="ECO:0000313" key="4">
    <source>
        <dbReference type="EMBL" id="CAB5065248.1"/>
    </source>
</evidence>
<dbReference type="EMBL" id="CAFBQP010000059">
    <property type="protein sequence ID" value="CAB5065248.1"/>
    <property type="molecule type" value="Genomic_DNA"/>
</dbReference>
<evidence type="ECO:0000259" key="1">
    <source>
        <dbReference type="Pfam" id="PF13407"/>
    </source>
</evidence>
<gene>
    <name evidence="2" type="ORF">UFOPK2806_02328</name>
    <name evidence="3" type="ORF">UFOPK3417_01415</name>
    <name evidence="4" type="ORF">UFOPK4306_01547</name>
</gene>
<reference evidence="2" key="1">
    <citation type="submission" date="2020-05" db="EMBL/GenBank/DDBJ databases">
        <authorList>
            <person name="Chiriac C."/>
            <person name="Salcher M."/>
            <person name="Ghai R."/>
            <person name="Kavagutti S V."/>
        </authorList>
    </citation>
    <scope>NUCLEOTIDE SEQUENCE</scope>
</reference>
<sequence>MRSTSRARLVAVLTVGALALVAAGCGSKKTAETTVAPDTTAAAETTVAPDTTAAAETTVAPDTTAAELTGVELAKARIAEFSKTPTDLGLTEAIKSIPKGAKVVYVQCSVPVCASIGEGIKAATEAIGGEYVAIAHQDTADTVQAAFQQAIQANPTMVMTSGNPREWFADELKQLNDKNIPVVGWSIPEAYKTDGFAANLVTGDDYWFNGVLFADYVTAKTEGKGNVLFITIPQFPVLGIEMQGFKDEIALVCPDCKVHYDEVTVPDLIAGKHISTLIADLQADPSVNFIVTGFGDMIIGLPDALAGAGVGAGVPIISQAGTPLNYAMIAAGQQEADMALPTSFLGWRAVDAGLRALNAQDTGVFAARPLTTFADHANVAIAGVPLQILTKGALTDPAVAWPGIEGFEAAFKALWGVS</sequence>